<evidence type="ECO:0000256" key="1">
    <source>
        <dbReference type="SAM" id="Phobius"/>
    </source>
</evidence>
<feature type="transmembrane region" description="Helical" evidence="1">
    <location>
        <begin position="214"/>
        <end position="234"/>
    </location>
</feature>
<feature type="transmembrane region" description="Helical" evidence="1">
    <location>
        <begin position="279"/>
        <end position="303"/>
    </location>
</feature>
<feature type="transmembrane region" description="Helical" evidence="1">
    <location>
        <begin position="55"/>
        <end position="75"/>
    </location>
</feature>
<organism evidence="2 3">
    <name type="scientific">Pseudodesulfovibrio alkaliphilus</name>
    <dbReference type="NCBI Taxonomy" id="2661613"/>
    <lineage>
        <taxon>Bacteria</taxon>
        <taxon>Pseudomonadati</taxon>
        <taxon>Thermodesulfobacteriota</taxon>
        <taxon>Desulfovibrionia</taxon>
        <taxon>Desulfovibrionales</taxon>
        <taxon>Desulfovibrionaceae</taxon>
    </lineage>
</organism>
<evidence type="ECO:0000313" key="3">
    <source>
        <dbReference type="Proteomes" id="UP000461162"/>
    </source>
</evidence>
<feature type="transmembrane region" description="Helical" evidence="1">
    <location>
        <begin position="6"/>
        <end position="34"/>
    </location>
</feature>
<protein>
    <submittedName>
        <fullName evidence="2">Uncharacterized protein</fullName>
    </submittedName>
</protein>
<dbReference type="Proteomes" id="UP000461162">
    <property type="component" value="Unassembled WGS sequence"/>
</dbReference>
<keyword evidence="1" id="KW-1133">Transmembrane helix</keyword>
<feature type="transmembrane region" description="Helical" evidence="1">
    <location>
        <begin position="246"/>
        <end position="267"/>
    </location>
</feature>
<dbReference type="EMBL" id="WODC01000013">
    <property type="protein sequence ID" value="MUM78802.1"/>
    <property type="molecule type" value="Genomic_DNA"/>
</dbReference>
<feature type="transmembrane region" description="Helical" evidence="1">
    <location>
        <begin position="167"/>
        <end position="193"/>
    </location>
</feature>
<feature type="transmembrane region" description="Helical" evidence="1">
    <location>
        <begin position="95"/>
        <end position="115"/>
    </location>
</feature>
<name>A0A7K1KS96_9BACT</name>
<sequence length="306" mass="32616">MSMQESLILVATMLAPAFFSLIGMAALGCAAVAVSSEAAAKIKGRVFLDKYGQQVASMGAVLFPLFLVILIGSIGLASARFQQLASRLLAPDSPFIFSLAIMGVFTLLGPVYFLTWKKLRQSKGVHLLLGIGAALAAAAAVAVTVPAKLMAGLPPEAAQAGFGPGSMVWPMATMHVILCIVAAAGLSCVYLVLRRNRDDFGRDYYRFSLNLASRWAITTMLVFLACQGWLLAVLPDPLRTMTIDTPLGMVWAIGSALGLVCCAIWLVTARSQTPLRFKGLLLVAAGLLWLMHAANATLFMNFMTML</sequence>
<comment type="caution">
    <text evidence="2">The sequence shown here is derived from an EMBL/GenBank/DDBJ whole genome shotgun (WGS) entry which is preliminary data.</text>
</comment>
<dbReference type="RefSeq" id="WP_155935654.1">
    <property type="nucleotide sequence ID" value="NZ_WODC01000013.1"/>
</dbReference>
<keyword evidence="3" id="KW-1185">Reference proteome</keyword>
<proteinExistence type="predicted"/>
<keyword evidence="1" id="KW-0812">Transmembrane</keyword>
<gene>
    <name evidence="2" type="ORF">GKC30_14285</name>
</gene>
<reference evidence="2 3" key="1">
    <citation type="submission" date="2019-11" db="EMBL/GenBank/DDBJ databases">
        <title>Pseudodesulfovibrio alkaliphilus, sp. nov., an alkaliphilic sulfate-reducing bacteria from mud volcano of Taman peninsula, Russia.</title>
        <authorList>
            <person name="Frolova A."/>
            <person name="Merkel A.Y."/>
            <person name="Slobodkin A.I."/>
        </authorList>
    </citation>
    <scope>NUCLEOTIDE SEQUENCE [LARGE SCALE GENOMIC DNA]</scope>
    <source>
        <strain evidence="2 3">F-1</strain>
    </source>
</reference>
<dbReference type="AlphaFoldDB" id="A0A7K1KS96"/>
<keyword evidence="1" id="KW-0472">Membrane</keyword>
<feature type="transmembrane region" description="Helical" evidence="1">
    <location>
        <begin position="127"/>
        <end position="147"/>
    </location>
</feature>
<accession>A0A7K1KS96</accession>
<evidence type="ECO:0000313" key="2">
    <source>
        <dbReference type="EMBL" id="MUM78802.1"/>
    </source>
</evidence>